<evidence type="ECO:0000256" key="1">
    <source>
        <dbReference type="ARBA" id="ARBA00007401"/>
    </source>
</evidence>
<dbReference type="PANTHER" id="PTHR42732:SF1">
    <property type="entry name" value="BETA-MANNOSIDASE"/>
    <property type="match status" value="1"/>
</dbReference>
<dbReference type="PRINTS" id="PR00132">
    <property type="entry name" value="GLHYDRLASE2"/>
</dbReference>
<dbReference type="AlphaFoldDB" id="A0A1H3TDL8"/>
<dbReference type="SUPFAM" id="SSF49785">
    <property type="entry name" value="Galactose-binding domain-like"/>
    <property type="match status" value="1"/>
</dbReference>
<evidence type="ECO:0000259" key="6">
    <source>
        <dbReference type="Pfam" id="PF16355"/>
    </source>
</evidence>
<dbReference type="InterPro" id="IPR032311">
    <property type="entry name" value="DUF4982"/>
</dbReference>
<name>A0A1H3TDL8_9MICO</name>
<dbReference type="SUPFAM" id="SSF51445">
    <property type="entry name" value="(Trans)glycosidases"/>
    <property type="match status" value="1"/>
</dbReference>
<dbReference type="Pfam" id="PF18565">
    <property type="entry name" value="Glyco_hydro2_C5"/>
    <property type="match status" value="1"/>
</dbReference>
<evidence type="ECO:0000256" key="3">
    <source>
        <dbReference type="ARBA" id="ARBA00023295"/>
    </source>
</evidence>
<dbReference type="PANTHER" id="PTHR42732">
    <property type="entry name" value="BETA-GALACTOSIDASE"/>
    <property type="match status" value="1"/>
</dbReference>
<reference evidence="8 9" key="1">
    <citation type="submission" date="2016-10" db="EMBL/GenBank/DDBJ databases">
        <authorList>
            <person name="de Groot N.N."/>
        </authorList>
    </citation>
    <scope>NUCLEOTIDE SEQUENCE [LARGE SCALE GENOMIC DNA]</scope>
    <source>
        <strain evidence="8 9">CGMCC 4.3491</strain>
    </source>
</reference>
<dbReference type="GO" id="GO:0005975">
    <property type="term" value="P:carbohydrate metabolic process"/>
    <property type="evidence" value="ECO:0007669"/>
    <property type="project" value="InterPro"/>
</dbReference>
<accession>A0A1H3TDL8</accession>
<dbReference type="InterPro" id="IPR006102">
    <property type="entry name" value="Ig-like_GH2"/>
</dbReference>
<dbReference type="EMBL" id="FNPZ01000005">
    <property type="protein sequence ID" value="SDZ48047.1"/>
    <property type="molecule type" value="Genomic_DNA"/>
</dbReference>
<feature type="domain" description="Glycoside hydrolase family 2 immunoglobulin-like beta-sandwich" evidence="4">
    <location>
        <begin position="165"/>
        <end position="265"/>
    </location>
</feature>
<dbReference type="InterPro" id="IPR006103">
    <property type="entry name" value="Glyco_hydro_2_cat"/>
</dbReference>
<dbReference type="InterPro" id="IPR006101">
    <property type="entry name" value="Glyco_hydro_2"/>
</dbReference>
<evidence type="ECO:0000259" key="7">
    <source>
        <dbReference type="Pfam" id="PF18565"/>
    </source>
</evidence>
<protein>
    <submittedName>
        <fullName evidence="8">Beta-galactosidase</fullName>
    </submittedName>
</protein>
<dbReference type="Pfam" id="PF00703">
    <property type="entry name" value="Glyco_hydro_2"/>
    <property type="match status" value="1"/>
</dbReference>
<dbReference type="InterPro" id="IPR036156">
    <property type="entry name" value="Beta-gal/glucu_dom_sf"/>
</dbReference>
<dbReference type="SUPFAM" id="SSF49303">
    <property type="entry name" value="beta-Galactosidase/glucuronidase domain"/>
    <property type="match status" value="1"/>
</dbReference>
<keyword evidence="3" id="KW-0326">Glycosidase</keyword>
<dbReference type="Proteomes" id="UP000198891">
    <property type="component" value="Unassembled WGS sequence"/>
</dbReference>
<evidence type="ECO:0000313" key="8">
    <source>
        <dbReference type="EMBL" id="SDZ48047.1"/>
    </source>
</evidence>
<feature type="domain" description="Glycoside hydrolase family 2 catalytic" evidence="5">
    <location>
        <begin position="275"/>
        <end position="422"/>
    </location>
</feature>
<dbReference type="InterPro" id="IPR008979">
    <property type="entry name" value="Galactose-bd-like_sf"/>
</dbReference>
<comment type="similarity">
    <text evidence="1">Belongs to the glycosyl hydrolase 2 family.</text>
</comment>
<keyword evidence="9" id="KW-1185">Reference proteome</keyword>
<dbReference type="STRING" id="381665.SAMN05216554_4084"/>
<evidence type="ECO:0000259" key="5">
    <source>
        <dbReference type="Pfam" id="PF02836"/>
    </source>
</evidence>
<proteinExistence type="inferred from homology"/>
<organism evidence="8 9">
    <name type="scientific">Herbiconiux ginsengi</name>
    <dbReference type="NCBI Taxonomy" id="381665"/>
    <lineage>
        <taxon>Bacteria</taxon>
        <taxon>Bacillati</taxon>
        <taxon>Actinomycetota</taxon>
        <taxon>Actinomycetes</taxon>
        <taxon>Micrococcales</taxon>
        <taxon>Microbacteriaceae</taxon>
        <taxon>Herbiconiux</taxon>
    </lineage>
</organism>
<dbReference type="Gene3D" id="2.60.40.10">
    <property type="entry name" value="Immunoglobulins"/>
    <property type="match status" value="3"/>
</dbReference>
<gene>
    <name evidence="8" type="ORF">SAMN05216554_4084</name>
</gene>
<dbReference type="Gene3D" id="3.20.20.80">
    <property type="entry name" value="Glycosidases"/>
    <property type="match status" value="1"/>
</dbReference>
<evidence type="ECO:0000256" key="2">
    <source>
        <dbReference type="ARBA" id="ARBA00022801"/>
    </source>
</evidence>
<sequence length="808" mass="87391">MRSVSLNTHWFVSPKRGLFDGMNPTIAPPVGVTLPHDAMVSLPRSAQAASAEHSGYFPGGAVEYTRELNLDTEEAANVHYLVLDGVYRDAMVYVNDHFAAQRPAGYSRFVVNLDPFLRLGDSNELRIEARAHRDSRWYSGLGVHRSVHLLTGPRIHIAVDGVRVCTPDIDDAGTLVEVATTIVNESSHTQTTTCHVAIRNPRGEIIATDQVPITLIAGESGVARKRIWIAAPERWSIDSPALYRAEVSIGEGPENDSVSTTFGVRTLQLDSRHGLRINGDTVKLRGACIHHDNGVLGARSIARAEERRIEILKSAGFNAIRSAHNPLSPDLLDACDRLGMVVLDEAFDMWAEAKSAFDYSLAFPEWWERDIESMVAKDFNHPSVVFYSIGNEIPETGRTHGARQGRLLADKVRSLDPSRFTTNGINPLVSVVKELPALAGHGDANRDVNETMAEMGSLMDALVTSDLVTARTEESFGAVDAAGLNYGDSRYVSDGSTFPHRVIIGTETFSTRVQDAWPTILANDHIVGEFTWTGWDYLGEAGIGRVEYTKEGGALAGTSGAFPWQLAWCGDIDITGHRRPSSYFREIVFGLRAQPYIAVLRPRADGLLPSAGPWSWTDSISSWTWSCDPGTIVSVDVYSDAETVELFLNGTSLGSVPAGLAHGFVARFDVPYGVGELRAVASSGGIETGRSILRSAVGEVALAVEAERAEIRATPDDLAYVNIILVDGNGVPWPESDRKVEVVVDGPGELIALGSANPKTIESYLDSSHTTFDGRSQAVVRPTGAGTIVITVSAEGLASRSITVTSHE</sequence>
<dbReference type="GO" id="GO:0004553">
    <property type="term" value="F:hydrolase activity, hydrolyzing O-glycosyl compounds"/>
    <property type="evidence" value="ECO:0007669"/>
    <property type="project" value="InterPro"/>
</dbReference>
<dbReference type="Gene3D" id="2.60.120.260">
    <property type="entry name" value="Galactose-binding domain-like"/>
    <property type="match status" value="1"/>
</dbReference>
<keyword evidence="2" id="KW-0378">Hydrolase</keyword>
<dbReference type="Pfam" id="PF16355">
    <property type="entry name" value="DUF4982"/>
    <property type="match status" value="1"/>
</dbReference>
<dbReference type="Pfam" id="PF02836">
    <property type="entry name" value="Glyco_hydro_2_C"/>
    <property type="match status" value="1"/>
</dbReference>
<feature type="domain" description="DUF4982" evidence="6">
    <location>
        <begin position="630"/>
        <end position="687"/>
    </location>
</feature>
<dbReference type="InterPro" id="IPR051913">
    <property type="entry name" value="GH2_Domain-Containing"/>
</dbReference>
<dbReference type="InterPro" id="IPR013783">
    <property type="entry name" value="Ig-like_fold"/>
</dbReference>
<feature type="domain" description="Glycoside hydrolase family 2" evidence="7">
    <location>
        <begin position="702"/>
        <end position="803"/>
    </location>
</feature>
<dbReference type="OrthoDB" id="9762066at2"/>
<dbReference type="InterPro" id="IPR040605">
    <property type="entry name" value="Glyco_hydro2_dom5"/>
</dbReference>
<evidence type="ECO:0000313" key="9">
    <source>
        <dbReference type="Proteomes" id="UP000198891"/>
    </source>
</evidence>
<dbReference type="InterPro" id="IPR017853">
    <property type="entry name" value="GH"/>
</dbReference>
<evidence type="ECO:0000259" key="4">
    <source>
        <dbReference type="Pfam" id="PF00703"/>
    </source>
</evidence>